<proteinExistence type="predicted"/>
<accession>A0A084Y4C9</accession>
<dbReference type="GO" id="GO:0005524">
    <property type="term" value="F:ATP binding"/>
    <property type="evidence" value="ECO:0007669"/>
    <property type="project" value="InterPro"/>
</dbReference>
<dbReference type="SUPFAM" id="SSF52540">
    <property type="entry name" value="P-loop containing nucleoside triphosphate hydrolases"/>
    <property type="match status" value="1"/>
</dbReference>
<name>A0A084Y4C9_9PROT</name>
<dbReference type="PANTHER" id="PTHR42759">
    <property type="entry name" value="MOXR FAMILY PROTEIN"/>
    <property type="match status" value="1"/>
</dbReference>
<feature type="domain" description="AAA+ ATPase" evidence="1">
    <location>
        <begin position="44"/>
        <end position="239"/>
    </location>
</feature>
<dbReference type="Pfam" id="PF07728">
    <property type="entry name" value="AAA_5"/>
    <property type="match status" value="1"/>
</dbReference>
<dbReference type="Proteomes" id="UP000019812">
    <property type="component" value="Unassembled WGS sequence"/>
</dbReference>
<dbReference type="AlphaFoldDB" id="A0A084Y4C9"/>
<dbReference type="RefSeq" id="WP_273702981.1">
    <property type="nucleotide sequence ID" value="NZ_JDSS02000011.1"/>
</dbReference>
<dbReference type="SMART" id="SM00382">
    <property type="entry name" value="AAA"/>
    <property type="match status" value="1"/>
</dbReference>
<evidence type="ECO:0000313" key="3">
    <source>
        <dbReference type="Proteomes" id="UP000019812"/>
    </source>
</evidence>
<dbReference type="STRING" id="1457154.CAPSK01_000632"/>
<reference evidence="2 3" key="1">
    <citation type="submission" date="2014-07" db="EMBL/GenBank/DDBJ databases">
        <title>Expanding our view of genomic diversity in Candidatus Accumulibacter clades.</title>
        <authorList>
            <person name="Skennerton C.T."/>
            <person name="Barr J.J."/>
            <person name="Slater F.R."/>
            <person name="Bond P.L."/>
            <person name="Tyson G.W."/>
        </authorList>
    </citation>
    <scope>NUCLEOTIDE SEQUENCE [LARGE SCALE GENOMIC DNA]</scope>
    <source>
        <strain evidence="3">SK-01</strain>
    </source>
</reference>
<dbReference type="InterPro" id="IPR050764">
    <property type="entry name" value="CbbQ/NirQ/NorQ/GpvN"/>
</dbReference>
<sequence length="331" mass="36273">MSKQASWELVPAANACFAGDPDRKIDPYLFSAEAVTALRVALATQRPLLVEGLPGCGKTCLAEALAAEIGWTFLCETITSRTRLEKLTVEVDHLSRLHDAQRAAAIGGAPALRADEAYYRPGVFWWAFDRDSASTHGLSADARQCGVCAALPGIERTRKAPPHGTVLLIDEIDKAEPDLPNDLLEPLDRRGFRLPNGKYVSASPERELLTVITTNGERELPQAFLRRCVRLVLDEPTPDRLVAIARKHYDGANRDRVEALAAKMTEFRAKAREMGRRPPGTSEFLDAVRACEALDVRISADDPVWRQVERAVLLKPGEPESATKADSESAA</sequence>
<dbReference type="InterPro" id="IPR011704">
    <property type="entry name" value="ATPase_dyneun-rel_AAA"/>
</dbReference>
<protein>
    <submittedName>
        <fullName evidence="2">Gas vesicle protein GvpN</fullName>
    </submittedName>
</protein>
<dbReference type="EMBL" id="JDSS02000011">
    <property type="protein sequence ID" value="KFB69573.1"/>
    <property type="molecule type" value="Genomic_DNA"/>
</dbReference>
<dbReference type="Gene3D" id="3.40.50.300">
    <property type="entry name" value="P-loop containing nucleotide triphosphate hydrolases"/>
    <property type="match status" value="1"/>
</dbReference>
<dbReference type="GO" id="GO:0016887">
    <property type="term" value="F:ATP hydrolysis activity"/>
    <property type="evidence" value="ECO:0007669"/>
    <property type="project" value="InterPro"/>
</dbReference>
<comment type="caution">
    <text evidence="2">The sequence shown here is derived from an EMBL/GenBank/DDBJ whole genome shotgun (WGS) entry which is preliminary data.</text>
</comment>
<evidence type="ECO:0000313" key="2">
    <source>
        <dbReference type="EMBL" id="KFB69573.1"/>
    </source>
</evidence>
<gene>
    <name evidence="2" type="ORF">CAPSK01_000632</name>
</gene>
<dbReference type="PANTHER" id="PTHR42759:SF1">
    <property type="entry name" value="MAGNESIUM-CHELATASE SUBUNIT CHLD"/>
    <property type="match status" value="1"/>
</dbReference>
<organism evidence="2 3">
    <name type="scientific">Candidatus Accumulibacter vicinus</name>
    <dbReference type="NCBI Taxonomy" id="2954382"/>
    <lineage>
        <taxon>Bacteria</taxon>
        <taxon>Pseudomonadati</taxon>
        <taxon>Pseudomonadota</taxon>
        <taxon>Betaproteobacteria</taxon>
        <taxon>Candidatus Accumulibacter</taxon>
    </lineage>
</organism>
<dbReference type="InterPro" id="IPR003593">
    <property type="entry name" value="AAA+_ATPase"/>
</dbReference>
<dbReference type="InterPro" id="IPR027417">
    <property type="entry name" value="P-loop_NTPase"/>
</dbReference>
<evidence type="ECO:0000259" key="1">
    <source>
        <dbReference type="SMART" id="SM00382"/>
    </source>
</evidence>